<feature type="region of interest" description="Disordered" evidence="1">
    <location>
        <begin position="62"/>
        <end position="157"/>
    </location>
</feature>
<reference evidence="2" key="2">
    <citation type="submission" date="2022-06" db="UniProtKB">
        <authorList>
            <consortium name="EnsemblMetazoa"/>
        </authorList>
    </citation>
    <scope>IDENTIFICATION</scope>
    <source>
        <strain evidence="2">PS312</strain>
    </source>
</reference>
<gene>
    <name evidence="2" type="primary">WBGene00271979</name>
</gene>
<reference evidence="3" key="1">
    <citation type="journal article" date="2008" name="Nat. Genet.">
        <title>The Pristionchus pacificus genome provides a unique perspective on nematode lifestyle and parasitism.</title>
        <authorList>
            <person name="Dieterich C."/>
            <person name="Clifton S.W."/>
            <person name="Schuster L.N."/>
            <person name="Chinwalla A."/>
            <person name="Delehaunty K."/>
            <person name="Dinkelacker I."/>
            <person name="Fulton L."/>
            <person name="Fulton R."/>
            <person name="Godfrey J."/>
            <person name="Minx P."/>
            <person name="Mitreva M."/>
            <person name="Roeseler W."/>
            <person name="Tian H."/>
            <person name="Witte H."/>
            <person name="Yang S.P."/>
            <person name="Wilson R.K."/>
            <person name="Sommer R.J."/>
        </authorList>
    </citation>
    <scope>NUCLEOTIDE SEQUENCE [LARGE SCALE GENOMIC DNA]</scope>
    <source>
        <strain evidence="3">PS312</strain>
    </source>
</reference>
<dbReference type="Pfam" id="PF15335">
    <property type="entry name" value="CAAP1"/>
    <property type="match status" value="1"/>
</dbReference>
<dbReference type="GO" id="GO:0042981">
    <property type="term" value="P:regulation of apoptotic process"/>
    <property type="evidence" value="ECO:0007669"/>
    <property type="project" value="InterPro"/>
</dbReference>
<accession>A0A2A6B6P7</accession>
<dbReference type="EnsemblMetazoa" id="PPA33610.1">
    <property type="protein sequence ID" value="PPA33610.1"/>
    <property type="gene ID" value="WBGene00271979"/>
</dbReference>
<evidence type="ECO:0000313" key="3">
    <source>
        <dbReference type="Proteomes" id="UP000005239"/>
    </source>
</evidence>
<sequence length="157" mass="17973">MDDFCISDRNRLATELIAAMSQNELNRLIPPCLRDKSHQEVFDAIREQLECMSKERIEALLKGDGYTSAEESEEEEVDQEEESREGTVEAENEEDTVAIDRKSPEESIEDEVEDNGVEVEEGEVESEEEEIELMPLSPERNVEKEEGEVTPDYKFSP</sequence>
<feature type="compositionally biased region" description="Acidic residues" evidence="1">
    <location>
        <begin position="70"/>
        <end position="97"/>
    </location>
</feature>
<evidence type="ECO:0000256" key="1">
    <source>
        <dbReference type="SAM" id="MobiDB-lite"/>
    </source>
</evidence>
<feature type="compositionally biased region" description="Acidic residues" evidence="1">
    <location>
        <begin position="106"/>
        <end position="132"/>
    </location>
</feature>
<evidence type="ECO:0000313" key="2">
    <source>
        <dbReference type="EnsemblMetazoa" id="PPA33610.1"/>
    </source>
</evidence>
<proteinExistence type="predicted"/>
<name>A0A2A6B6P7_PRIPA</name>
<protein>
    <submittedName>
        <fullName evidence="2">Uncharacterized protein</fullName>
    </submittedName>
</protein>
<keyword evidence="3" id="KW-1185">Reference proteome</keyword>
<organism evidence="2 3">
    <name type="scientific">Pristionchus pacificus</name>
    <name type="common">Parasitic nematode worm</name>
    <dbReference type="NCBI Taxonomy" id="54126"/>
    <lineage>
        <taxon>Eukaryota</taxon>
        <taxon>Metazoa</taxon>
        <taxon>Ecdysozoa</taxon>
        <taxon>Nematoda</taxon>
        <taxon>Chromadorea</taxon>
        <taxon>Rhabditida</taxon>
        <taxon>Rhabditina</taxon>
        <taxon>Diplogasteromorpha</taxon>
        <taxon>Diplogasteroidea</taxon>
        <taxon>Neodiplogasteridae</taxon>
        <taxon>Pristionchus</taxon>
    </lineage>
</organism>
<dbReference type="InterPro" id="IPR038991">
    <property type="entry name" value="CAAP1"/>
</dbReference>
<dbReference type="AlphaFoldDB" id="A0A2A6B6P7"/>
<dbReference type="Proteomes" id="UP000005239">
    <property type="component" value="Unassembled WGS sequence"/>
</dbReference>
<accession>A0A8R1ULU3</accession>